<comment type="caution">
    <text evidence="12">The sequence shown here is derived from an EMBL/GenBank/DDBJ whole genome shotgun (WGS) entry which is preliminary data.</text>
</comment>
<reference evidence="12" key="1">
    <citation type="submission" date="2021-11" db="EMBL/GenBank/DDBJ databases">
        <title>BS-T2-15 a new species belonging to the Comamonadaceae family isolated from the soil of a French oak forest.</title>
        <authorList>
            <person name="Mieszkin S."/>
            <person name="Alain K."/>
        </authorList>
    </citation>
    <scope>NUCLEOTIDE SEQUENCE</scope>
    <source>
        <strain evidence="12">BS-T2-15</strain>
    </source>
</reference>
<dbReference type="Gene3D" id="3.40.50.300">
    <property type="entry name" value="P-loop containing nucleotide triphosphate hydrolases"/>
    <property type="match status" value="1"/>
</dbReference>
<keyword evidence="5 12" id="KW-0067">ATP-binding</keyword>
<organism evidence="12 13">
    <name type="scientific">Scleromatobacter humisilvae</name>
    <dbReference type="NCBI Taxonomy" id="2897159"/>
    <lineage>
        <taxon>Bacteria</taxon>
        <taxon>Pseudomonadati</taxon>
        <taxon>Pseudomonadota</taxon>
        <taxon>Betaproteobacteria</taxon>
        <taxon>Burkholderiales</taxon>
        <taxon>Sphaerotilaceae</taxon>
        <taxon>Scleromatobacter</taxon>
    </lineage>
</organism>
<dbReference type="GO" id="GO:0005524">
    <property type="term" value="F:ATP binding"/>
    <property type="evidence" value="ECO:0007669"/>
    <property type="project" value="UniProtKB-KW"/>
</dbReference>
<feature type="transmembrane region" description="Helical" evidence="9">
    <location>
        <begin position="154"/>
        <end position="175"/>
    </location>
</feature>
<dbReference type="SUPFAM" id="SSF52540">
    <property type="entry name" value="P-loop containing nucleoside triphosphate hydrolases"/>
    <property type="match status" value="1"/>
</dbReference>
<feature type="domain" description="ABC transporter" evidence="10">
    <location>
        <begin position="360"/>
        <end position="599"/>
    </location>
</feature>
<dbReference type="Pfam" id="PF00664">
    <property type="entry name" value="ABC_membrane"/>
    <property type="match status" value="1"/>
</dbReference>
<dbReference type="InterPro" id="IPR011527">
    <property type="entry name" value="ABC1_TM_dom"/>
</dbReference>
<dbReference type="PROSITE" id="PS50893">
    <property type="entry name" value="ABC_TRANSPORTER_2"/>
    <property type="match status" value="1"/>
</dbReference>
<dbReference type="InterPro" id="IPR003593">
    <property type="entry name" value="AAA+_ATPase"/>
</dbReference>
<dbReference type="SUPFAM" id="SSF90123">
    <property type="entry name" value="ABC transporter transmembrane region"/>
    <property type="match status" value="1"/>
</dbReference>
<dbReference type="FunFam" id="3.40.50.300:FF:000218">
    <property type="entry name" value="Multidrug ABC transporter ATP-binding protein"/>
    <property type="match status" value="1"/>
</dbReference>
<evidence type="ECO:0000256" key="1">
    <source>
        <dbReference type="ARBA" id="ARBA00004651"/>
    </source>
</evidence>
<dbReference type="InterPro" id="IPR017871">
    <property type="entry name" value="ABC_transporter-like_CS"/>
</dbReference>
<feature type="transmembrane region" description="Helical" evidence="9">
    <location>
        <begin position="38"/>
        <end position="63"/>
    </location>
</feature>
<dbReference type="InterPro" id="IPR036640">
    <property type="entry name" value="ABC1_TM_sf"/>
</dbReference>
<dbReference type="EMBL" id="JAJLJH010000001">
    <property type="protein sequence ID" value="MCK9684331.1"/>
    <property type="molecule type" value="Genomic_DNA"/>
</dbReference>
<feature type="region of interest" description="Disordered" evidence="8">
    <location>
        <begin position="607"/>
        <end position="629"/>
    </location>
</feature>
<keyword evidence="3 9" id="KW-0812">Transmembrane</keyword>
<keyword evidence="4" id="KW-0547">Nucleotide-binding</keyword>
<feature type="transmembrane region" description="Helical" evidence="9">
    <location>
        <begin position="83"/>
        <end position="105"/>
    </location>
</feature>
<evidence type="ECO:0000313" key="12">
    <source>
        <dbReference type="EMBL" id="MCK9684331.1"/>
    </source>
</evidence>
<keyword evidence="6 9" id="KW-1133">Transmembrane helix</keyword>
<dbReference type="PROSITE" id="PS00211">
    <property type="entry name" value="ABC_TRANSPORTER_1"/>
    <property type="match status" value="1"/>
</dbReference>
<keyword evidence="2" id="KW-1003">Cell membrane</keyword>
<dbReference type="GO" id="GO:0140359">
    <property type="term" value="F:ABC-type transporter activity"/>
    <property type="evidence" value="ECO:0007669"/>
    <property type="project" value="InterPro"/>
</dbReference>
<dbReference type="GO" id="GO:0005886">
    <property type="term" value="C:plasma membrane"/>
    <property type="evidence" value="ECO:0007669"/>
    <property type="project" value="UniProtKB-SubCell"/>
</dbReference>
<evidence type="ECO:0000256" key="2">
    <source>
        <dbReference type="ARBA" id="ARBA00022475"/>
    </source>
</evidence>
<dbReference type="AlphaFoldDB" id="A0A9X2BYL9"/>
<evidence type="ECO:0000256" key="4">
    <source>
        <dbReference type="ARBA" id="ARBA00022741"/>
    </source>
</evidence>
<dbReference type="InterPro" id="IPR003439">
    <property type="entry name" value="ABC_transporter-like_ATP-bd"/>
</dbReference>
<feature type="domain" description="ABC transmembrane type-1" evidence="11">
    <location>
        <begin position="40"/>
        <end position="326"/>
    </location>
</feature>
<evidence type="ECO:0000256" key="7">
    <source>
        <dbReference type="ARBA" id="ARBA00023136"/>
    </source>
</evidence>
<dbReference type="RefSeq" id="WP_275680364.1">
    <property type="nucleotide sequence ID" value="NZ_JAJLJH010000001.1"/>
</dbReference>
<dbReference type="GO" id="GO:0016887">
    <property type="term" value="F:ATP hydrolysis activity"/>
    <property type="evidence" value="ECO:0007669"/>
    <property type="project" value="InterPro"/>
</dbReference>
<evidence type="ECO:0000256" key="5">
    <source>
        <dbReference type="ARBA" id="ARBA00022840"/>
    </source>
</evidence>
<evidence type="ECO:0000256" key="3">
    <source>
        <dbReference type="ARBA" id="ARBA00022692"/>
    </source>
</evidence>
<evidence type="ECO:0000256" key="6">
    <source>
        <dbReference type="ARBA" id="ARBA00022989"/>
    </source>
</evidence>
<dbReference type="GO" id="GO:0034040">
    <property type="term" value="F:ATPase-coupled lipid transmembrane transporter activity"/>
    <property type="evidence" value="ECO:0007669"/>
    <property type="project" value="TreeGrafter"/>
</dbReference>
<dbReference type="Proteomes" id="UP001139353">
    <property type="component" value="Unassembled WGS sequence"/>
</dbReference>
<dbReference type="PROSITE" id="PS50929">
    <property type="entry name" value="ABC_TM1F"/>
    <property type="match status" value="1"/>
</dbReference>
<evidence type="ECO:0000256" key="8">
    <source>
        <dbReference type="SAM" id="MobiDB-lite"/>
    </source>
</evidence>
<evidence type="ECO:0000313" key="13">
    <source>
        <dbReference type="Proteomes" id="UP001139353"/>
    </source>
</evidence>
<feature type="transmembrane region" description="Helical" evidence="9">
    <location>
        <begin position="181"/>
        <end position="202"/>
    </location>
</feature>
<proteinExistence type="predicted"/>
<dbReference type="Pfam" id="PF00005">
    <property type="entry name" value="ABC_tran"/>
    <property type="match status" value="1"/>
</dbReference>
<evidence type="ECO:0000256" key="9">
    <source>
        <dbReference type="SAM" id="Phobius"/>
    </source>
</evidence>
<dbReference type="InterPro" id="IPR027417">
    <property type="entry name" value="P-loop_NTPase"/>
</dbReference>
<protein>
    <submittedName>
        <fullName evidence="12">ABC transporter ATP-binding protein/permease</fullName>
    </submittedName>
</protein>
<dbReference type="Gene3D" id="1.20.1560.10">
    <property type="entry name" value="ABC transporter type 1, transmembrane domain"/>
    <property type="match status" value="1"/>
</dbReference>
<feature type="transmembrane region" description="Helical" evidence="9">
    <location>
        <begin position="269"/>
        <end position="290"/>
    </location>
</feature>
<accession>A0A9X2BYL9</accession>
<sequence>MFGYFERLVDPWPDGEPPPPPNGVFPFIWACSAGVRRFVLGMTLLTATIGAFEALLFAVMGHVVDWLSHVQPAQLWSQERGKLLLLAALLTLSPLLVAVQASLKYQTLFGNFPMRLRWNFHRMMLAQSMSFYQDEFAGRVAAKVMQTALGVRDVVTTITDILVFVVIYFVTMIAVVGGFDLWLLGPFLAWLALYGCALRYFVPRLGKVGQLQADARSLMTGRITDAYTNISTVKLFSHARREASYAKQAMQEFIVTAYQQGRYITGIEIVNHVLSMGLIMSTAGVTLWLWTQGRVGVGAVAASTALALRLNGISHWIMWELASLFENIGTVTDGMNTLSRPHAIVDAPDATELAVPRGEVKFEDVGFAYGGKRQVIDRFSLTIKPGEKIGLVGRSGAGKSTLVNLLLRFYDVESGRLLIDGQDVSRVTQNSLRAHVGMVTQDTSLLHRSVRDNILYGRPDATEAEMIAASGRAEAGEFIATLADAKGRKGYDAHVGERGVKLSGGQRQRIAIARVMLKDAPILLLDEATSALDSEVEAAIQASLYSLMEGKTVIAIAHRLSTIAAMDRLVVLDKGRIVEEGDHRSLLAKGGLYARLWAHQSGGFLGEEVDADAPPQRADVLVTEEDEAE</sequence>
<dbReference type="SMART" id="SM00382">
    <property type="entry name" value="AAA"/>
    <property type="match status" value="1"/>
</dbReference>
<dbReference type="InterPro" id="IPR039421">
    <property type="entry name" value="Type_1_exporter"/>
</dbReference>
<dbReference type="FunFam" id="1.20.1560.10:FF:000070">
    <property type="entry name" value="Multidrug ABC transporter ATP-binding protein"/>
    <property type="match status" value="1"/>
</dbReference>
<evidence type="ECO:0000259" key="11">
    <source>
        <dbReference type="PROSITE" id="PS50929"/>
    </source>
</evidence>
<keyword evidence="13" id="KW-1185">Reference proteome</keyword>
<evidence type="ECO:0000259" key="10">
    <source>
        <dbReference type="PROSITE" id="PS50893"/>
    </source>
</evidence>
<gene>
    <name evidence="12" type="ORF">LPC04_01270</name>
</gene>
<dbReference type="PANTHER" id="PTHR24221">
    <property type="entry name" value="ATP-BINDING CASSETTE SUB-FAMILY B"/>
    <property type="match status" value="1"/>
</dbReference>
<keyword evidence="7 9" id="KW-0472">Membrane</keyword>
<dbReference type="PANTHER" id="PTHR24221:SF203">
    <property type="entry name" value="ATP-BINDING_PERMEASE FUSION ABC TRANSPORTER-RELATED"/>
    <property type="match status" value="1"/>
</dbReference>
<comment type="subcellular location">
    <subcellularLocation>
        <location evidence="1">Cell membrane</location>
        <topology evidence="1">Multi-pass membrane protein</topology>
    </subcellularLocation>
</comment>
<name>A0A9X2BYL9_9BURK</name>